<dbReference type="SUPFAM" id="SSF81301">
    <property type="entry name" value="Nucleotidyltransferase"/>
    <property type="match status" value="2"/>
</dbReference>
<evidence type="ECO:0000256" key="6">
    <source>
        <dbReference type="ARBA" id="ARBA00023268"/>
    </source>
</evidence>
<evidence type="ECO:0000313" key="10">
    <source>
        <dbReference type="EMBL" id="GBO93452.1"/>
    </source>
</evidence>
<dbReference type="Gene3D" id="3.30.460.10">
    <property type="entry name" value="Beta Polymerase, domain 2"/>
    <property type="match status" value="2"/>
</dbReference>
<feature type="region of interest" description="Adenylyl removase" evidence="7">
    <location>
        <begin position="1"/>
        <end position="432"/>
    </location>
</feature>
<dbReference type="EMBL" id="BGZJ01000001">
    <property type="protein sequence ID" value="GBO93452.1"/>
    <property type="molecule type" value="Genomic_DNA"/>
</dbReference>
<dbReference type="HAMAP" id="MF_00802">
    <property type="entry name" value="GlnE"/>
    <property type="match status" value="1"/>
</dbReference>
<dbReference type="GO" id="GO:0008882">
    <property type="term" value="F:[glutamate-ammonia-ligase] adenylyltransferase activity"/>
    <property type="evidence" value="ECO:0007669"/>
    <property type="project" value="UniProtKB-UniRule"/>
</dbReference>
<feature type="domain" description="Glutamate-ammonia ligase adenylyltransferase repeated" evidence="8">
    <location>
        <begin position="7"/>
        <end position="246"/>
    </location>
</feature>
<sequence>MPKCDFRGVIENSPFVERSLKSMYPGTDEAELPARLEALAQMSPSAEEIRSEIRETEDEEALALRMREVRRRILVTLAARDATGLGGYPEVVRVMTELAEETIQAAVRCQTRLLAERFGVPMSEDGVPQDLLVVGMGKLGGAELNVSSDIDLIFLYDCDGETRPTEEFPARRSLSNREFFERVARRVIPMLSDIRGCGFVFRVDMRLRPNGTSGPMVCSSGMLEEYLYTQGRDWERFAWLKGRIVSEPVFATPDAYKSQCASIESLVRPFVYRKYVDFSAISSLAALHDMIRAETIRRELKHQGQGVNVKLGSGGIRNIEFIAQTFQVIRGGRDPLLRSHSTLQTLGYLADRGALTASVAERLKRSYVMLRNLEHAIQYVDDQQTQLWPTDPAARHRVAMLYGEEESALDAKLQEVREFVRTTFDSIFHAQEQTEESASDWPEGWTAGLPDTEKPLAAKIASLGYQDSDSLAARVLALMSSRNIGRSNGALERMASVLKQVFEHCTEWARFDTSTVSSDEELDRCLGLLEVIAGRPTYVALLYQYPDMLKRVGRVLASSRWAADYLKEHPIILDELMDQRVEEFSDDTPADWSAWADRLRTELRAASDDQERQLNLIRDAHHGAVFRLLMADLDRRLSTVRLADQLSALADAVIEVVLELAWNSLSRKFEGDPKFAVIAYGKLGGKELGYASDLDLIYLYDDDRMDSDMVYTRLVRRMMNWLTMQTSSGRLFEVDLRLRPNGADGLVVSSFDSWQKYERNEDGKGAWTWELQALTRARFCAGDPSIGEKFEAERKRILQSPRNRAELASEVISMRQRMLDGHKNPTELFDIKHDRGGMVDIEFAVQYLVLAYSKDFPELVGNLGNIHLLAIAADAGLISKDLARDCSEAYRKYRAIQREVRLAQGDGPVRVDPARVEGEIASVNQLWNDVIGAAAQTGEEAHHAAS</sequence>
<dbReference type="GO" id="GO:0000287">
    <property type="term" value="F:magnesium ion binding"/>
    <property type="evidence" value="ECO:0007669"/>
    <property type="project" value="UniProtKB-UniRule"/>
</dbReference>
<organism evidence="10 11">
    <name type="scientific">Mesosutterella multiformis</name>
    <dbReference type="NCBI Taxonomy" id="2259133"/>
    <lineage>
        <taxon>Bacteria</taxon>
        <taxon>Pseudomonadati</taxon>
        <taxon>Pseudomonadota</taxon>
        <taxon>Betaproteobacteria</taxon>
        <taxon>Burkholderiales</taxon>
        <taxon>Sutterellaceae</taxon>
        <taxon>Mesosutterella</taxon>
    </lineage>
</organism>
<comment type="similarity">
    <text evidence="7">Belongs to the GlnE family.</text>
</comment>
<dbReference type="Gene3D" id="1.20.120.330">
    <property type="entry name" value="Nucleotidyltransferases domain 2"/>
    <property type="match status" value="2"/>
</dbReference>
<evidence type="ECO:0000259" key="8">
    <source>
        <dbReference type="Pfam" id="PF03710"/>
    </source>
</evidence>
<evidence type="ECO:0000256" key="2">
    <source>
        <dbReference type="ARBA" id="ARBA00022695"/>
    </source>
</evidence>
<dbReference type="OrthoDB" id="9759366at2"/>
<dbReference type="Gene3D" id="1.20.120.1510">
    <property type="match status" value="1"/>
</dbReference>
<comment type="cofactor">
    <cofactor evidence="7">
        <name>Mg(2+)</name>
        <dbReference type="ChEBI" id="CHEBI:18420"/>
    </cofactor>
</comment>
<evidence type="ECO:0000256" key="4">
    <source>
        <dbReference type="ARBA" id="ARBA00022840"/>
    </source>
</evidence>
<dbReference type="GO" id="GO:0000820">
    <property type="term" value="P:regulation of glutamine family amino acid metabolic process"/>
    <property type="evidence" value="ECO:0007669"/>
    <property type="project" value="UniProtKB-UniRule"/>
</dbReference>
<dbReference type="GO" id="GO:0005829">
    <property type="term" value="C:cytosol"/>
    <property type="evidence" value="ECO:0007669"/>
    <property type="project" value="TreeGrafter"/>
</dbReference>
<comment type="catalytic activity">
    <reaction evidence="7">
        <text>[glutamine synthetase]-L-tyrosine + ATP = [glutamine synthetase]-O(4)-(5'-adenylyl)-L-tyrosine + diphosphate</text>
        <dbReference type="Rhea" id="RHEA:18589"/>
        <dbReference type="Rhea" id="RHEA-COMP:10660"/>
        <dbReference type="Rhea" id="RHEA-COMP:10661"/>
        <dbReference type="ChEBI" id="CHEBI:30616"/>
        <dbReference type="ChEBI" id="CHEBI:33019"/>
        <dbReference type="ChEBI" id="CHEBI:46858"/>
        <dbReference type="ChEBI" id="CHEBI:83624"/>
        <dbReference type="EC" id="2.7.7.42"/>
    </reaction>
</comment>
<comment type="caution">
    <text evidence="10">The sequence shown here is derived from an EMBL/GenBank/DDBJ whole genome shotgun (WGS) entry which is preliminary data.</text>
</comment>
<keyword evidence="10" id="KW-0436">Ligase</keyword>
<accession>A0A388SAV6</accession>
<comment type="catalytic activity">
    <reaction evidence="7">
        <text>[glutamine synthetase]-O(4)-(5'-adenylyl)-L-tyrosine + phosphate = [glutamine synthetase]-L-tyrosine + ADP</text>
        <dbReference type="Rhea" id="RHEA:43716"/>
        <dbReference type="Rhea" id="RHEA-COMP:10660"/>
        <dbReference type="Rhea" id="RHEA-COMP:10661"/>
        <dbReference type="ChEBI" id="CHEBI:43474"/>
        <dbReference type="ChEBI" id="CHEBI:46858"/>
        <dbReference type="ChEBI" id="CHEBI:83624"/>
        <dbReference type="ChEBI" id="CHEBI:456216"/>
        <dbReference type="EC" id="2.7.7.89"/>
    </reaction>
</comment>
<keyword evidence="6 7" id="KW-0511">Multifunctional enzyme</keyword>
<dbReference type="Proteomes" id="UP000266091">
    <property type="component" value="Unassembled WGS sequence"/>
</dbReference>
<dbReference type="EC" id="2.7.7.42" evidence="7"/>
<keyword evidence="5 7" id="KW-0460">Magnesium</keyword>
<evidence type="ECO:0000256" key="5">
    <source>
        <dbReference type="ARBA" id="ARBA00022842"/>
    </source>
</evidence>
<keyword evidence="3 7" id="KW-0547">Nucleotide-binding</keyword>
<dbReference type="InterPro" id="IPR013546">
    <property type="entry name" value="PII_UdlTrfase/GS_AdlTrfase"/>
</dbReference>
<evidence type="ECO:0000256" key="3">
    <source>
        <dbReference type="ARBA" id="ARBA00022741"/>
    </source>
</evidence>
<dbReference type="Pfam" id="PF08335">
    <property type="entry name" value="GlnD_UR_UTase"/>
    <property type="match status" value="2"/>
</dbReference>
<proteinExistence type="inferred from homology"/>
<feature type="region of interest" description="Adenylyl transferase" evidence="7">
    <location>
        <begin position="438"/>
        <end position="946"/>
    </location>
</feature>
<dbReference type="PANTHER" id="PTHR30621:SF0">
    <property type="entry name" value="BIFUNCTIONAL GLUTAMINE SYNTHETASE ADENYLYLTRANSFERASE_ADENYLYL-REMOVING ENZYME"/>
    <property type="match status" value="1"/>
</dbReference>
<dbReference type="PANTHER" id="PTHR30621">
    <property type="entry name" value="GLUTAMINE SYNTHETASE ADENYLYLTRANSFERASE"/>
    <property type="match status" value="1"/>
</dbReference>
<reference evidence="10 11" key="1">
    <citation type="journal article" date="2018" name="Int. J. Syst. Evol. Microbiol.">
        <title>Mesosutterella multiformis gen. nov., sp. nov., a member of the family Sutterellaceae and Sutterella megalosphaeroides sp. nov., isolated from human faeces.</title>
        <authorList>
            <person name="Sakamoto M."/>
            <person name="Ikeyama N."/>
            <person name="Kunihiro T."/>
            <person name="Iino T."/>
            <person name="Yuki M."/>
            <person name="Ohkuma M."/>
        </authorList>
    </citation>
    <scope>NUCLEOTIDE SEQUENCE [LARGE SCALE GENOMIC DNA]</scope>
    <source>
        <strain evidence="10 11">4NBBH2</strain>
    </source>
</reference>
<dbReference type="RefSeq" id="WP_116269829.1">
    <property type="nucleotide sequence ID" value="NZ_BGZJ01000001.1"/>
</dbReference>
<evidence type="ECO:0000256" key="7">
    <source>
        <dbReference type="HAMAP-Rule" id="MF_00802"/>
    </source>
</evidence>
<feature type="domain" description="PII-uridylyltransferase/Glutamine-synthetase adenylyltransferase" evidence="9">
    <location>
        <begin position="289"/>
        <end position="427"/>
    </location>
</feature>
<dbReference type="InterPro" id="IPR043519">
    <property type="entry name" value="NT_sf"/>
</dbReference>
<dbReference type="AlphaFoldDB" id="A0A388SAV6"/>
<feature type="domain" description="Glutamate-ammonia ligase adenylyltransferase repeated" evidence="8">
    <location>
        <begin position="550"/>
        <end position="792"/>
    </location>
</feature>
<dbReference type="GO" id="GO:0005524">
    <property type="term" value="F:ATP binding"/>
    <property type="evidence" value="ECO:0007669"/>
    <property type="project" value="UniProtKB-UniRule"/>
</dbReference>
<keyword evidence="1 7" id="KW-0808">Transferase</keyword>
<keyword evidence="2 7" id="KW-0548">Nucleotidyltransferase</keyword>
<evidence type="ECO:0000259" key="9">
    <source>
        <dbReference type="Pfam" id="PF08335"/>
    </source>
</evidence>
<dbReference type="EC" id="2.7.7.89" evidence="7"/>
<keyword evidence="11" id="KW-1185">Reference proteome</keyword>
<dbReference type="GO" id="GO:0016874">
    <property type="term" value="F:ligase activity"/>
    <property type="evidence" value="ECO:0007669"/>
    <property type="project" value="UniProtKB-KW"/>
</dbReference>
<name>A0A388SAV6_9BURK</name>
<protein>
    <recommendedName>
        <fullName evidence="7">Bifunctional glutamine synthetase adenylyltransferase/adenylyl-removing enzyme</fullName>
    </recommendedName>
    <alternativeName>
        <fullName evidence="7">ATP:glutamine synthetase adenylyltransferase</fullName>
    </alternativeName>
    <alternativeName>
        <fullName evidence="7">ATase</fullName>
    </alternativeName>
    <domain>
        <recommendedName>
            <fullName evidence="7">Glutamine synthetase adenylyl-L-tyrosine phosphorylase</fullName>
            <ecNumber evidence="7">2.7.7.89</ecNumber>
        </recommendedName>
        <alternativeName>
            <fullName evidence="7">Adenylyl removase</fullName>
            <shortName evidence="7">AR</shortName>
            <shortName evidence="7">AT-N</shortName>
        </alternativeName>
    </domain>
    <domain>
        <recommendedName>
            <fullName evidence="7">Glutamine synthetase adenylyl transferase</fullName>
            <ecNumber evidence="7">2.7.7.42</ecNumber>
        </recommendedName>
        <alternativeName>
            <fullName evidence="7">Adenylyl transferase</fullName>
            <shortName evidence="7">AT</shortName>
            <shortName evidence="7">AT-C</shortName>
        </alternativeName>
    </domain>
</protein>
<dbReference type="NCBIfam" id="NF008292">
    <property type="entry name" value="PRK11072.1"/>
    <property type="match status" value="1"/>
</dbReference>
<feature type="domain" description="PII-uridylyltransferase/Glutamine-synthetase adenylyltransferase" evidence="9">
    <location>
        <begin position="829"/>
        <end position="905"/>
    </location>
</feature>
<dbReference type="CDD" id="cd05401">
    <property type="entry name" value="NT_GlnE_GlnD_like"/>
    <property type="match status" value="2"/>
</dbReference>
<dbReference type="InterPro" id="IPR023057">
    <property type="entry name" value="GlnE"/>
</dbReference>
<gene>
    <name evidence="7 10" type="primary">glnE</name>
    <name evidence="10" type="ORF">MESMUL_08060</name>
</gene>
<dbReference type="SUPFAM" id="SSF81593">
    <property type="entry name" value="Nucleotidyltransferase substrate binding subunit/domain"/>
    <property type="match status" value="2"/>
</dbReference>
<dbReference type="Pfam" id="PF03710">
    <property type="entry name" value="GlnE"/>
    <property type="match status" value="2"/>
</dbReference>
<evidence type="ECO:0000256" key="1">
    <source>
        <dbReference type="ARBA" id="ARBA00022679"/>
    </source>
</evidence>
<comment type="function">
    <text evidence="7">Involved in the regulation of glutamine synthetase GlnA, a key enzyme in the process to assimilate ammonia. When cellular nitrogen levels are high, the C-terminal adenylyl transferase (AT) inactivates GlnA by covalent transfer of an adenylyl group from ATP to specific tyrosine residue of GlnA, thus reducing its activity. Conversely, when nitrogen levels are low, the N-terminal adenylyl removase (AR) activates GlnA by removing the adenylyl group by phosphorolysis, increasing its activity. The regulatory region of GlnE binds the signal transduction protein PII (GlnB) which indicates the nitrogen status of the cell.</text>
</comment>
<dbReference type="GO" id="GO:0047388">
    <property type="term" value="F:[glutamine synthetase]-adenylyl-L-tyrosine phosphorylase activity"/>
    <property type="evidence" value="ECO:0007669"/>
    <property type="project" value="UniProtKB-EC"/>
</dbReference>
<keyword evidence="4 7" id="KW-0067">ATP-binding</keyword>
<dbReference type="InterPro" id="IPR005190">
    <property type="entry name" value="GlnE_rpt_dom"/>
</dbReference>
<evidence type="ECO:0000313" key="11">
    <source>
        <dbReference type="Proteomes" id="UP000266091"/>
    </source>
</evidence>